<dbReference type="EMBL" id="JAPFFF010000008">
    <property type="protein sequence ID" value="KAK8884504.1"/>
    <property type="molecule type" value="Genomic_DNA"/>
</dbReference>
<sequence length="555" mass="66196">MISQNIHECLNCYFSDLSVKAAQKIQHWYKQVQFYRKLDDIYNLNNLSTYDQDRIDQNFLFGNFDLLTNDTIKSYVEPLSSYFLHHFSIDNVYDREVKRNSSLMTQTISNSLSLIDLITLGEANSFQSCKNLLHYKFVENTKTNEANDYEESQEKKNIFRSKKNEVINNQLKPMKMKINCNFKQVMFSNEYVQPLLNYKIHPDVKSPNDFLIIERTELLEERRDPKFIFHQRRYRSQIADSDCFNSHMKYNFTFDTPKKERSKAKKQIFYTPKKISPDKIAQYNREKKGVCVKSCTFNEFLVENLNISIPLRFSDLFTAENLNIHEFEISYDPVMSQGIDNEIETIFQNVVFKPHLSFNKFAQNQLDNATYFLKFFRYIPYHLSKHQKRKFTELIDSVLCSVFYKNIEAILSADYMRCPTGNSNAIHKRDGPRYSYRNYRTKNYIEQSYDNYLKRKNYYQKHNHHNFNLSSNFNNKFNEKRNFSNEIDLPSDEYFTNIKDNSFSQRNSSLVDIDESLKVIFCDESQISTDDNEFLIDNDVHFSSRNSLKKTKKLI</sequence>
<dbReference type="Proteomes" id="UP001470230">
    <property type="component" value="Unassembled WGS sequence"/>
</dbReference>
<organism evidence="1 2">
    <name type="scientific">Tritrichomonas musculus</name>
    <dbReference type="NCBI Taxonomy" id="1915356"/>
    <lineage>
        <taxon>Eukaryota</taxon>
        <taxon>Metamonada</taxon>
        <taxon>Parabasalia</taxon>
        <taxon>Tritrichomonadida</taxon>
        <taxon>Tritrichomonadidae</taxon>
        <taxon>Tritrichomonas</taxon>
    </lineage>
</organism>
<protein>
    <submittedName>
        <fullName evidence="1">Uncharacterized protein</fullName>
    </submittedName>
</protein>
<accession>A0ABR2K063</accession>
<name>A0ABR2K063_9EUKA</name>
<keyword evidence="2" id="KW-1185">Reference proteome</keyword>
<evidence type="ECO:0000313" key="2">
    <source>
        <dbReference type="Proteomes" id="UP001470230"/>
    </source>
</evidence>
<proteinExistence type="predicted"/>
<comment type="caution">
    <text evidence="1">The sequence shown here is derived from an EMBL/GenBank/DDBJ whole genome shotgun (WGS) entry which is preliminary data.</text>
</comment>
<evidence type="ECO:0000313" key="1">
    <source>
        <dbReference type="EMBL" id="KAK8884504.1"/>
    </source>
</evidence>
<reference evidence="1 2" key="1">
    <citation type="submission" date="2024-04" db="EMBL/GenBank/DDBJ databases">
        <title>Tritrichomonas musculus Genome.</title>
        <authorList>
            <person name="Alves-Ferreira E."/>
            <person name="Grigg M."/>
            <person name="Lorenzi H."/>
            <person name="Galac M."/>
        </authorList>
    </citation>
    <scope>NUCLEOTIDE SEQUENCE [LARGE SCALE GENOMIC DNA]</scope>
    <source>
        <strain evidence="1 2">EAF2021</strain>
    </source>
</reference>
<gene>
    <name evidence="1" type="ORF">M9Y10_043616</name>
</gene>